<protein>
    <submittedName>
        <fullName evidence="1">Uncharacterized protein</fullName>
    </submittedName>
</protein>
<evidence type="ECO:0000313" key="1">
    <source>
        <dbReference type="EMBL" id="GFY10478.1"/>
    </source>
</evidence>
<sequence length="219" mass="25199">MWTKGIPSEKRKKKKQKRLITVENYLPQRTLGNKPQVSQSTICYQGYLKTELTRRKVRTLEGLQIAIKEEVGKYQLKWSKKLLALVFDCTILRQTRLEKYLDYTFSNMDALNYFKSCYIRSSHGRVSYEHNGKEFGEKQTSISLEMKMKMELLKVVDQKQKTDRNGILCGSGVEVQERRLEQGHMAISKVYSEARAISVVSESTHPLTTGGTAPQTIPV</sequence>
<proteinExistence type="predicted"/>
<accession>A0A8X6VJZ3</accession>
<keyword evidence="2" id="KW-1185">Reference proteome</keyword>
<dbReference type="Proteomes" id="UP000887159">
    <property type="component" value="Unassembled WGS sequence"/>
</dbReference>
<comment type="caution">
    <text evidence="1">The sequence shown here is derived from an EMBL/GenBank/DDBJ whole genome shotgun (WGS) entry which is preliminary data.</text>
</comment>
<evidence type="ECO:0000313" key="2">
    <source>
        <dbReference type="Proteomes" id="UP000887159"/>
    </source>
</evidence>
<reference evidence="1" key="1">
    <citation type="submission" date="2020-08" db="EMBL/GenBank/DDBJ databases">
        <title>Multicomponent nature underlies the extraordinary mechanical properties of spider dragline silk.</title>
        <authorList>
            <person name="Kono N."/>
            <person name="Nakamura H."/>
            <person name="Mori M."/>
            <person name="Yoshida Y."/>
            <person name="Ohtoshi R."/>
            <person name="Malay A.D."/>
            <person name="Moran D.A.P."/>
            <person name="Tomita M."/>
            <person name="Numata K."/>
            <person name="Arakawa K."/>
        </authorList>
    </citation>
    <scope>NUCLEOTIDE SEQUENCE</scope>
</reference>
<organism evidence="1 2">
    <name type="scientific">Trichonephila clavipes</name>
    <name type="common">Golden silk orbweaver</name>
    <name type="synonym">Nephila clavipes</name>
    <dbReference type="NCBI Taxonomy" id="2585209"/>
    <lineage>
        <taxon>Eukaryota</taxon>
        <taxon>Metazoa</taxon>
        <taxon>Ecdysozoa</taxon>
        <taxon>Arthropoda</taxon>
        <taxon>Chelicerata</taxon>
        <taxon>Arachnida</taxon>
        <taxon>Araneae</taxon>
        <taxon>Araneomorphae</taxon>
        <taxon>Entelegynae</taxon>
        <taxon>Araneoidea</taxon>
        <taxon>Nephilidae</taxon>
        <taxon>Trichonephila</taxon>
    </lineage>
</organism>
<dbReference type="EMBL" id="BMAU01021298">
    <property type="protein sequence ID" value="GFY10478.1"/>
    <property type="molecule type" value="Genomic_DNA"/>
</dbReference>
<dbReference type="AlphaFoldDB" id="A0A8X6VJZ3"/>
<name>A0A8X6VJZ3_TRICX</name>
<gene>
    <name evidence="1" type="ORF">TNCV_2565061</name>
</gene>